<gene>
    <name evidence="1" type="ORF">N802_01760</name>
</gene>
<reference evidence="1 2" key="1">
    <citation type="submission" date="2013-08" db="EMBL/GenBank/DDBJ databases">
        <title>The genome sequence of Knoellia sinensis.</title>
        <authorList>
            <person name="Zhu W."/>
            <person name="Wang G."/>
        </authorList>
    </citation>
    <scope>NUCLEOTIDE SEQUENCE [LARGE SCALE GENOMIC DNA]</scope>
    <source>
        <strain evidence="1 2">KCTC 19936</strain>
    </source>
</reference>
<proteinExistence type="predicted"/>
<sequence length="136" mass="14838">MKVGGIYVAGGYRLDNQVCGELRQISGAVDPSDYFVDLCFMTYTPGGVGSDYAAGTGIRPGMVGRKQKRFIVDVEVPPDLGDLDAYRAWMATALAEVAAIVRDHLPTKNKSYPSERLASEVDELRARWNVHVSELG</sequence>
<keyword evidence="2" id="KW-1185">Reference proteome</keyword>
<comment type="caution">
    <text evidence="1">The sequence shown here is derived from an EMBL/GenBank/DDBJ whole genome shotgun (WGS) entry which is preliminary data.</text>
</comment>
<evidence type="ECO:0000313" key="1">
    <source>
        <dbReference type="EMBL" id="KGN35030.1"/>
    </source>
</evidence>
<organism evidence="1 2">
    <name type="scientific">Knoellia sinensis KCTC 19936</name>
    <dbReference type="NCBI Taxonomy" id="1385520"/>
    <lineage>
        <taxon>Bacteria</taxon>
        <taxon>Bacillati</taxon>
        <taxon>Actinomycetota</taxon>
        <taxon>Actinomycetes</taxon>
        <taxon>Micrococcales</taxon>
        <taxon>Intrasporangiaceae</taxon>
        <taxon>Knoellia</taxon>
    </lineage>
</organism>
<accession>A0A0A0JCE5</accession>
<dbReference type="Proteomes" id="UP000030002">
    <property type="component" value="Unassembled WGS sequence"/>
</dbReference>
<dbReference type="EMBL" id="AVPJ01000001">
    <property type="protein sequence ID" value="KGN35030.1"/>
    <property type="molecule type" value="Genomic_DNA"/>
</dbReference>
<protein>
    <submittedName>
        <fullName evidence="1">Uncharacterized protein</fullName>
    </submittedName>
</protein>
<dbReference type="AlphaFoldDB" id="A0A0A0JCE5"/>
<evidence type="ECO:0000313" key="2">
    <source>
        <dbReference type="Proteomes" id="UP000030002"/>
    </source>
</evidence>
<name>A0A0A0JCE5_9MICO</name>
<dbReference type="STRING" id="1385520.N802_01760"/>